<keyword evidence="2" id="KW-1185">Reference proteome</keyword>
<dbReference type="AlphaFoldDB" id="A0AAD9NPG2"/>
<evidence type="ECO:0000313" key="2">
    <source>
        <dbReference type="Proteomes" id="UP001209878"/>
    </source>
</evidence>
<reference evidence="1" key="1">
    <citation type="journal article" date="2023" name="Mol. Biol. Evol.">
        <title>Third-Generation Sequencing Reveals the Adaptive Role of the Epigenome in Three Deep-Sea Polychaetes.</title>
        <authorList>
            <person name="Perez M."/>
            <person name="Aroh O."/>
            <person name="Sun Y."/>
            <person name="Lan Y."/>
            <person name="Juniper S.K."/>
            <person name="Young C.R."/>
            <person name="Angers B."/>
            <person name="Qian P.Y."/>
        </authorList>
    </citation>
    <scope>NUCLEOTIDE SEQUENCE</scope>
    <source>
        <strain evidence="1">R07B-5</strain>
    </source>
</reference>
<protein>
    <submittedName>
        <fullName evidence="1">Uncharacterized protein</fullName>
    </submittedName>
</protein>
<proteinExistence type="predicted"/>
<comment type="caution">
    <text evidence="1">The sequence shown here is derived from an EMBL/GenBank/DDBJ whole genome shotgun (WGS) entry which is preliminary data.</text>
</comment>
<organism evidence="1 2">
    <name type="scientific">Ridgeia piscesae</name>
    <name type="common">Tubeworm</name>
    <dbReference type="NCBI Taxonomy" id="27915"/>
    <lineage>
        <taxon>Eukaryota</taxon>
        <taxon>Metazoa</taxon>
        <taxon>Spiralia</taxon>
        <taxon>Lophotrochozoa</taxon>
        <taxon>Annelida</taxon>
        <taxon>Polychaeta</taxon>
        <taxon>Sedentaria</taxon>
        <taxon>Canalipalpata</taxon>
        <taxon>Sabellida</taxon>
        <taxon>Siboglinidae</taxon>
        <taxon>Ridgeia</taxon>
    </lineage>
</organism>
<evidence type="ECO:0000313" key="1">
    <source>
        <dbReference type="EMBL" id="KAK2175826.1"/>
    </source>
</evidence>
<dbReference type="EMBL" id="JAODUO010000704">
    <property type="protein sequence ID" value="KAK2175826.1"/>
    <property type="molecule type" value="Genomic_DNA"/>
</dbReference>
<dbReference type="Proteomes" id="UP001209878">
    <property type="component" value="Unassembled WGS sequence"/>
</dbReference>
<name>A0AAD9NPG2_RIDPI</name>
<sequence length="78" mass="8813">MVANSVYSLDHFRCPADGLYYRDDRSFYQCYGGDHKVQFCAPGSMNTHKSSYQAGRGSDRDFCSVNMVALQFNRSPGK</sequence>
<gene>
    <name evidence="1" type="ORF">NP493_704g00018</name>
</gene>
<accession>A0AAD9NPG2</accession>